<evidence type="ECO:0000313" key="2">
    <source>
        <dbReference type="EMBL" id="MDT0447955.1"/>
    </source>
</evidence>
<keyword evidence="3" id="KW-1185">Reference proteome</keyword>
<name>A0ABU2SG81_9ACTN</name>
<protein>
    <recommendedName>
        <fullName evidence="4">Secreted protein</fullName>
    </recommendedName>
</protein>
<evidence type="ECO:0008006" key="4">
    <source>
        <dbReference type="Google" id="ProtNLM"/>
    </source>
</evidence>
<dbReference type="EMBL" id="JAVRFI010000001">
    <property type="protein sequence ID" value="MDT0447955.1"/>
    <property type="molecule type" value="Genomic_DNA"/>
</dbReference>
<feature type="signal peptide" evidence="1">
    <location>
        <begin position="1"/>
        <end position="28"/>
    </location>
</feature>
<evidence type="ECO:0000256" key="1">
    <source>
        <dbReference type="SAM" id="SignalP"/>
    </source>
</evidence>
<dbReference type="Proteomes" id="UP001180531">
    <property type="component" value="Unassembled WGS sequence"/>
</dbReference>
<proteinExistence type="predicted"/>
<keyword evidence="1" id="KW-0732">Signal</keyword>
<gene>
    <name evidence="2" type="ORF">RM609_02405</name>
</gene>
<accession>A0ABU2SG81</accession>
<reference evidence="2" key="1">
    <citation type="submission" date="2024-05" db="EMBL/GenBank/DDBJ databases">
        <title>30 novel species of actinomycetes from the DSMZ collection.</title>
        <authorList>
            <person name="Nouioui I."/>
        </authorList>
    </citation>
    <scope>NUCLEOTIDE SEQUENCE</scope>
    <source>
        <strain evidence="2">DSM 40473</strain>
    </source>
</reference>
<sequence length="183" mass="18776">MRSTKIVAIATALVCGSVTLGVTGPALAAGRVARPAAVESAPEADSRSDSIGSLGETLNLGSRIAKEADSWNPDVEHLRDLRVRLRESAERLLADVRAVKAKTPARPGADGLAVDPVSDVKSQLDTLVKDVNDLLAAVDAKDVAKVTALVGKVTADLQALLTSVPKLLTNAAPLPAPAPLPGL</sequence>
<dbReference type="RefSeq" id="WP_311607456.1">
    <property type="nucleotide sequence ID" value="NZ_JAVRFI010000001.1"/>
</dbReference>
<evidence type="ECO:0000313" key="3">
    <source>
        <dbReference type="Proteomes" id="UP001180531"/>
    </source>
</evidence>
<comment type="caution">
    <text evidence="2">The sequence shown here is derived from an EMBL/GenBank/DDBJ whole genome shotgun (WGS) entry which is preliminary data.</text>
</comment>
<feature type="chain" id="PRO_5045371429" description="Secreted protein" evidence="1">
    <location>
        <begin position="29"/>
        <end position="183"/>
    </location>
</feature>
<organism evidence="2 3">
    <name type="scientific">Streptomyces hesseae</name>
    <dbReference type="NCBI Taxonomy" id="3075519"/>
    <lineage>
        <taxon>Bacteria</taxon>
        <taxon>Bacillati</taxon>
        <taxon>Actinomycetota</taxon>
        <taxon>Actinomycetes</taxon>
        <taxon>Kitasatosporales</taxon>
        <taxon>Streptomycetaceae</taxon>
        <taxon>Streptomyces</taxon>
    </lineage>
</organism>